<evidence type="ECO:0000256" key="1">
    <source>
        <dbReference type="ARBA" id="ARBA00004651"/>
    </source>
</evidence>
<evidence type="ECO:0000256" key="6">
    <source>
        <dbReference type="ARBA" id="ARBA00022989"/>
    </source>
</evidence>
<feature type="transmembrane region" description="Helical" evidence="8">
    <location>
        <begin position="134"/>
        <end position="155"/>
    </location>
</feature>
<dbReference type="CDD" id="cd13124">
    <property type="entry name" value="MATE_SpoVB_like"/>
    <property type="match status" value="1"/>
</dbReference>
<gene>
    <name evidence="9" type="ORF">IAD22_06950</name>
</gene>
<dbReference type="EMBL" id="DVNG01000104">
    <property type="protein sequence ID" value="HIU50733.1"/>
    <property type="molecule type" value="Genomic_DNA"/>
</dbReference>
<dbReference type="InterPro" id="IPR002797">
    <property type="entry name" value="Polysacc_synth"/>
</dbReference>
<keyword evidence="4" id="KW-0133">Cell shape</keyword>
<dbReference type="AlphaFoldDB" id="A0A9D1LZE9"/>
<accession>A0A9D1LZE9</accession>
<keyword evidence="7 8" id="KW-0472">Membrane</keyword>
<feature type="transmembrane region" description="Helical" evidence="8">
    <location>
        <begin position="389"/>
        <end position="411"/>
    </location>
</feature>
<proteinExistence type="predicted"/>
<feature type="transmembrane region" description="Helical" evidence="8">
    <location>
        <begin position="107"/>
        <end position="128"/>
    </location>
</feature>
<dbReference type="PANTHER" id="PTHR30250:SF21">
    <property type="entry name" value="LIPID II FLIPPASE MURJ"/>
    <property type="match status" value="1"/>
</dbReference>
<evidence type="ECO:0000256" key="2">
    <source>
        <dbReference type="ARBA" id="ARBA00022475"/>
    </source>
</evidence>
<reference evidence="9" key="1">
    <citation type="submission" date="2020-10" db="EMBL/GenBank/DDBJ databases">
        <authorList>
            <person name="Gilroy R."/>
        </authorList>
    </citation>
    <scope>NUCLEOTIDE SEQUENCE</scope>
    <source>
        <strain evidence="9">ChiGjej1B1-1684</strain>
    </source>
</reference>
<keyword evidence="6 8" id="KW-1133">Transmembrane helix</keyword>
<dbReference type="GO" id="GO:0008360">
    <property type="term" value="P:regulation of cell shape"/>
    <property type="evidence" value="ECO:0007669"/>
    <property type="project" value="UniProtKB-KW"/>
</dbReference>
<dbReference type="Pfam" id="PF01943">
    <property type="entry name" value="Polysacc_synt"/>
    <property type="match status" value="1"/>
</dbReference>
<protein>
    <submittedName>
        <fullName evidence="9">Polysaccharide biosynthesis protein</fullName>
    </submittedName>
</protein>
<feature type="transmembrane region" description="Helical" evidence="8">
    <location>
        <begin position="20"/>
        <end position="45"/>
    </location>
</feature>
<dbReference type="PANTHER" id="PTHR30250">
    <property type="entry name" value="PST FAMILY PREDICTED COLANIC ACID TRANSPORTER"/>
    <property type="match status" value="1"/>
</dbReference>
<dbReference type="GO" id="GO:0009252">
    <property type="term" value="P:peptidoglycan biosynthetic process"/>
    <property type="evidence" value="ECO:0007669"/>
    <property type="project" value="UniProtKB-KW"/>
</dbReference>
<dbReference type="InterPro" id="IPR050833">
    <property type="entry name" value="Poly_Biosynth_Transport"/>
</dbReference>
<comment type="subcellular location">
    <subcellularLocation>
        <location evidence="1">Cell membrane</location>
        <topology evidence="1">Multi-pass membrane protein</topology>
    </subcellularLocation>
</comment>
<keyword evidence="2" id="KW-1003">Cell membrane</keyword>
<sequence length="592" mass="64544">MKVKNNSAKGVTSNFITGAFLLTGAMFAVKICGMFFKIFLTRIFAVFGDDFAGIGTGLFSNAYEIYIPLFTIATAGFPVAVSRLISESAARENFREVRKIFKSAKPFFVVTGLICFLIMAAGSFFYVKLIEQPYAIYSMLVLSPTIFFGCVASVYRGYFEGLRNMSPTAVSQVIEALCKLFVGLGLAAAVVFAGTANYQKTGTFFGMTFESEAEAVNTLAGISVAAAIGGITLGSIFSCLYLICKYRKSRRGIPQEYYLKPIERKESERTFLLIFKTAIPIGVTSLVMSISSTVDSAIIQHAIYHTAVENREQLLRCFDGALNHTIPAIPTPENPITIHTYLFGCFSCSLTIMQLITALTQVLGTCAMPNVTTAFTKGSKREIKKSIETVIRITMAIVLPSGLGLFFLSYPIMSLFFGGNVAVIGAKVLKIMGLSVIFIAACTPVCSMLQAIGKISIPLKFFVVGMGIKILINYLFVRNVNLNIQGAAVGSLLAYIYIFFGLFYCLCKHAKVRPNLLNCVLKPLISAIICCSFAAAIYNAFASVMFQKIAVLLSIAVSAVIYSIFLVLLRTFSAEEMKIFPGGEKIEKLLEK</sequence>
<evidence type="ECO:0000256" key="5">
    <source>
        <dbReference type="ARBA" id="ARBA00022984"/>
    </source>
</evidence>
<comment type="caution">
    <text evidence="9">The sequence shown here is derived from an EMBL/GenBank/DDBJ whole genome shotgun (WGS) entry which is preliminary data.</text>
</comment>
<dbReference type="Pfam" id="PF03023">
    <property type="entry name" value="MurJ"/>
    <property type="match status" value="1"/>
</dbReference>
<feature type="transmembrane region" description="Helical" evidence="8">
    <location>
        <begin position="431"/>
        <end position="452"/>
    </location>
</feature>
<evidence type="ECO:0000313" key="9">
    <source>
        <dbReference type="EMBL" id="HIU50733.1"/>
    </source>
</evidence>
<dbReference type="PIRSF" id="PIRSF038958">
    <property type="entry name" value="PG_synth_SpoVB"/>
    <property type="match status" value="1"/>
</dbReference>
<feature type="transmembrane region" description="Helical" evidence="8">
    <location>
        <begin position="218"/>
        <end position="243"/>
    </location>
</feature>
<dbReference type="InterPro" id="IPR004268">
    <property type="entry name" value="MurJ"/>
</dbReference>
<evidence type="ECO:0000256" key="4">
    <source>
        <dbReference type="ARBA" id="ARBA00022960"/>
    </source>
</evidence>
<evidence type="ECO:0000256" key="7">
    <source>
        <dbReference type="ARBA" id="ARBA00023136"/>
    </source>
</evidence>
<feature type="transmembrane region" description="Helical" evidence="8">
    <location>
        <begin position="65"/>
        <end position="86"/>
    </location>
</feature>
<reference evidence="9" key="2">
    <citation type="journal article" date="2021" name="PeerJ">
        <title>Extensive microbial diversity within the chicken gut microbiome revealed by metagenomics and culture.</title>
        <authorList>
            <person name="Gilroy R."/>
            <person name="Ravi A."/>
            <person name="Getino M."/>
            <person name="Pursley I."/>
            <person name="Horton D.L."/>
            <person name="Alikhan N.F."/>
            <person name="Baker D."/>
            <person name="Gharbi K."/>
            <person name="Hall N."/>
            <person name="Watson M."/>
            <person name="Adriaenssens E.M."/>
            <person name="Foster-Nyarko E."/>
            <person name="Jarju S."/>
            <person name="Secka A."/>
            <person name="Antonio M."/>
            <person name="Oren A."/>
            <person name="Chaudhuri R.R."/>
            <person name="La Ragione R."/>
            <person name="Hildebrand F."/>
            <person name="Pallen M.J."/>
        </authorList>
    </citation>
    <scope>NUCLEOTIDE SEQUENCE</scope>
    <source>
        <strain evidence="9">ChiGjej1B1-1684</strain>
    </source>
</reference>
<name>A0A9D1LZE9_9FIRM</name>
<feature type="transmembrane region" description="Helical" evidence="8">
    <location>
        <begin position="270"/>
        <end position="290"/>
    </location>
</feature>
<feature type="transmembrane region" description="Helical" evidence="8">
    <location>
        <begin position="519"/>
        <end position="537"/>
    </location>
</feature>
<feature type="transmembrane region" description="Helical" evidence="8">
    <location>
        <begin position="483"/>
        <end position="507"/>
    </location>
</feature>
<evidence type="ECO:0000313" key="10">
    <source>
        <dbReference type="Proteomes" id="UP000824118"/>
    </source>
</evidence>
<evidence type="ECO:0000256" key="3">
    <source>
        <dbReference type="ARBA" id="ARBA00022692"/>
    </source>
</evidence>
<dbReference type="GO" id="GO:0005886">
    <property type="term" value="C:plasma membrane"/>
    <property type="evidence" value="ECO:0007669"/>
    <property type="project" value="UniProtKB-SubCell"/>
</dbReference>
<feature type="transmembrane region" description="Helical" evidence="8">
    <location>
        <begin position="459"/>
        <end position="477"/>
    </location>
</feature>
<feature type="transmembrane region" description="Helical" evidence="8">
    <location>
        <begin position="549"/>
        <end position="569"/>
    </location>
</feature>
<keyword evidence="5" id="KW-0573">Peptidoglycan synthesis</keyword>
<keyword evidence="3 8" id="KW-0812">Transmembrane</keyword>
<dbReference type="InterPro" id="IPR024923">
    <property type="entry name" value="PG_synth_SpoVB"/>
</dbReference>
<dbReference type="Proteomes" id="UP000824118">
    <property type="component" value="Unassembled WGS sequence"/>
</dbReference>
<evidence type="ECO:0000256" key="8">
    <source>
        <dbReference type="SAM" id="Phobius"/>
    </source>
</evidence>
<organism evidence="9 10">
    <name type="scientific">Candidatus Limousia pullorum</name>
    <dbReference type="NCBI Taxonomy" id="2840860"/>
    <lineage>
        <taxon>Bacteria</taxon>
        <taxon>Bacillati</taxon>
        <taxon>Bacillota</taxon>
        <taxon>Clostridia</taxon>
        <taxon>Eubacteriales</taxon>
        <taxon>Oscillospiraceae</taxon>
        <taxon>Oscillospiraceae incertae sedis</taxon>
        <taxon>Candidatus Limousia</taxon>
    </lineage>
</organism>
<feature type="transmembrane region" description="Helical" evidence="8">
    <location>
        <begin position="176"/>
        <end position="198"/>
    </location>
</feature>
<feature type="transmembrane region" description="Helical" evidence="8">
    <location>
        <begin position="341"/>
        <end position="368"/>
    </location>
</feature>